<dbReference type="InterPro" id="IPR052918">
    <property type="entry name" value="Motility_Chemotaxis_Reg"/>
</dbReference>
<dbReference type="SUPFAM" id="SSF101898">
    <property type="entry name" value="NHL repeat"/>
    <property type="match status" value="1"/>
</dbReference>
<comment type="caution">
    <text evidence="1">The sequence shown here is derived from an EMBL/GenBank/DDBJ whole genome shotgun (WGS) entry which is preliminary data.</text>
</comment>
<evidence type="ECO:0008006" key="3">
    <source>
        <dbReference type="Google" id="ProtNLM"/>
    </source>
</evidence>
<protein>
    <recommendedName>
        <fullName evidence="3">Bulb-type lectin domain-containing protein</fullName>
    </recommendedName>
</protein>
<accession>A0A812I9T8</accession>
<dbReference type="PANTHER" id="PTHR35580:SF1">
    <property type="entry name" value="PHYTASE-LIKE DOMAIN-CONTAINING PROTEIN"/>
    <property type="match status" value="1"/>
</dbReference>
<dbReference type="Proteomes" id="UP000604046">
    <property type="component" value="Unassembled WGS sequence"/>
</dbReference>
<dbReference type="EMBL" id="CAJNDS010000224">
    <property type="protein sequence ID" value="CAE7030155.1"/>
    <property type="molecule type" value="Genomic_DNA"/>
</dbReference>
<gene>
    <name evidence="1" type="ORF">SNAT2548_LOCUS3668</name>
</gene>
<reference evidence="1" key="1">
    <citation type="submission" date="2021-02" db="EMBL/GenBank/DDBJ databases">
        <authorList>
            <person name="Dougan E. K."/>
            <person name="Rhodes N."/>
            <person name="Thang M."/>
            <person name="Chan C."/>
        </authorList>
    </citation>
    <scope>NUCLEOTIDE SEQUENCE</scope>
</reference>
<keyword evidence="2" id="KW-1185">Reference proteome</keyword>
<name>A0A812I9T8_9DINO</name>
<evidence type="ECO:0000313" key="1">
    <source>
        <dbReference type="EMBL" id="CAE7030155.1"/>
    </source>
</evidence>
<sequence length="491" mass="51088">MTFPPSRRLAKVDSAGNAWAAGYTTGSLDVYTNAGAEDVCLIKADSSGTTQWISQRGGTASDQLHALQARSIRDLLSFGELLYFQGLHAGNLHCSCCGYRATGPIWSAGVQDDGQRGCGYHGKWGDGRGAKPIHVNMERNQITKVGSAGDLAHKGIELAWLGSLGQAGGIGFPVDGAGNAHVAGLTYGSVDGISLVGGYDVLLMRFDSSGSHQWTTLRGSAVGNAVYGLQADPQVDDSGNVFVAGHTAGIIDGTGNAGGADFLLMKFDSSGAHQWTRTRGGSSSNEYAKALQVNSAGDILVTGIAGGVVDGQSHQGAYDVCLVKFDSSGVWQSTTLRGGSANDFAFAIKAVFLSKSGCFVTEVDSGDNVFLAGYTAGTVDGQPNAGSDDILLMKFDSSGAWQWTTVRGTADSDQVHAMEVDNEGNIWLAGHTSGSLDNHVNAGDADAFLMMFDSSGAHQWTSVRGTSGVDQAYGVQALLTRVAIEWLHVAP</sequence>
<dbReference type="OrthoDB" id="447191at2759"/>
<evidence type="ECO:0000313" key="2">
    <source>
        <dbReference type="Proteomes" id="UP000604046"/>
    </source>
</evidence>
<dbReference type="PANTHER" id="PTHR35580">
    <property type="entry name" value="CELL SURFACE GLYCOPROTEIN (S-LAYER PROTEIN)-LIKE PROTEIN"/>
    <property type="match status" value="1"/>
</dbReference>
<proteinExistence type="predicted"/>
<dbReference type="AlphaFoldDB" id="A0A812I9T8"/>
<organism evidence="1 2">
    <name type="scientific">Symbiodinium natans</name>
    <dbReference type="NCBI Taxonomy" id="878477"/>
    <lineage>
        <taxon>Eukaryota</taxon>
        <taxon>Sar</taxon>
        <taxon>Alveolata</taxon>
        <taxon>Dinophyceae</taxon>
        <taxon>Suessiales</taxon>
        <taxon>Symbiodiniaceae</taxon>
        <taxon>Symbiodinium</taxon>
    </lineage>
</organism>